<dbReference type="EMBL" id="WWCX01000144">
    <property type="protein sequence ID" value="MYM98736.1"/>
    <property type="molecule type" value="Genomic_DNA"/>
</dbReference>
<accession>A0A845H036</accession>
<dbReference type="AlphaFoldDB" id="A0A845H036"/>
<evidence type="ECO:0000313" key="2">
    <source>
        <dbReference type="Proteomes" id="UP000447355"/>
    </source>
</evidence>
<gene>
    <name evidence="1" type="ORF">GTP90_33325</name>
</gene>
<evidence type="ECO:0000313" key="1">
    <source>
        <dbReference type="EMBL" id="MYM98736.1"/>
    </source>
</evidence>
<sequence length="133" mass="14993">MNDTLSYWSPICELVSNLRCWIRFCATGSGTPQEGDWEQLLTMPTDGYLDGPGGPLPLREIDWVEISMSRIKGGSAGHPLQFIDVKDEILTRLRATQVKWALHDTTWSKSRIFENQPVEVVRVMNPFGTTLGL</sequence>
<dbReference type="RefSeq" id="WP_161087537.1">
    <property type="nucleotide sequence ID" value="NZ_WWCX01000144.1"/>
</dbReference>
<dbReference type="Proteomes" id="UP000447355">
    <property type="component" value="Unassembled WGS sequence"/>
</dbReference>
<proteinExistence type="predicted"/>
<protein>
    <submittedName>
        <fullName evidence="1">Uncharacterized protein</fullName>
    </submittedName>
</protein>
<organism evidence="1 2">
    <name type="scientific">Duganella vulcania</name>
    <dbReference type="NCBI Taxonomy" id="2692166"/>
    <lineage>
        <taxon>Bacteria</taxon>
        <taxon>Pseudomonadati</taxon>
        <taxon>Pseudomonadota</taxon>
        <taxon>Betaproteobacteria</taxon>
        <taxon>Burkholderiales</taxon>
        <taxon>Oxalobacteraceae</taxon>
        <taxon>Telluria group</taxon>
        <taxon>Duganella</taxon>
    </lineage>
</organism>
<name>A0A845H036_9BURK</name>
<comment type="caution">
    <text evidence="1">The sequence shown here is derived from an EMBL/GenBank/DDBJ whole genome shotgun (WGS) entry which is preliminary data.</text>
</comment>
<reference evidence="1" key="1">
    <citation type="submission" date="2019-12" db="EMBL/GenBank/DDBJ databases">
        <title>Novel species isolated from a subtropical stream in China.</title>
        <authorList>
            <person name="Lu H."/>
        </authorList>
    </citation>
    <scope>NUCLEOTIDE SEQUENCE [LARGE SCALE GENOMIC DNA]</scope>
    <source>
        <strain evidence="1">FT81W</strain>
    </source>
</reference>